<protein>
    <submittedName>
        <fullName evidence="1">Uncharacterized protein</fullName>
    </submittedName>
</protein>
<dbReference type="Proteomes" id="UP001491613">
    <property type="component" value="Unassembled WGS sequence"/>
</dbReference>
<organism evidence="1 2">
    <name type="scientific">Aeromonas enteropelogenes</name>
    <name type="common">Aeromonas trota</name>
    <dbReference type="NCBI Taxonomy" id="29489"/>
    <lineage>
        <taxon>Bacteria</taxon>
        <taxon>Pseudomonadati</taxon>
        <taxon>Pseudomonadota</taxon>
        <taxon>Gammaproteobacteria</taxon>
        <taxon>Aeromonadales</taxon>
        <taxon>Aeromonadaceae</taxon>
        <taxon>Aeromonas</taxon>
    </lineage>
</organism>
<name>A0ABU9J5B2_AEREN</name>
<accession>A0ABU9J5B2</accession>
<proteinExistence type="predicted"/>
<dbReference type="RefSeq" id="WP_342026207.1">
    <property type="nucleotide sequence ID" value="NZ_JAZDDP010000001.1"/>
</dbReference>
<gene>
    <name evidence="1" type="ORF">V1482_00010</name>
</gene>
<evidence type="ECO:0000313" key="2">
    <source>
        <dbReference type="Proteomes" id="UP001491613"/>
    </source>
</evidence>
<comment type="caution">
    <text evidence="1">The sequence shown here is derived from an EMBL/GenBank/DDBJ whole genome shotgun (WGS) entry which is preliminary data.</text>
</comment>
<keyword evidence="2" id="KW-1185">Reference proteome</keyword>
<dbReference type="EMBL" id="JAZDDP010000001">
    <property type="protein sequence ID" value="MEL3917793.1"/>
    <property type="molecule type" value="Genomic_DNA"/>
</dbReference>
<reference evidence="1 2" key="1">
    <citation type="submission" date="2024-01" db="EMBL/GenBank/DDBJ databases">
        <title>Horizontal gene transfer in Aeromonas trota.</title>
        <authorList>
            <person name="Otero Olarra J.E."/>
            <person name="Perez Valdespino A."/>
        </authorList>
    </citation>
    <scope>NUCLEOTIDE SEQUENCE [LARGE SCALE GENOMIC DNA]</scope>
    <source>
        <strain evidence="1 2">9.1</strain>
    </source>
</reference>
<sequence length="80" mass="8997">MWLSRKTDLQVYFTVNVGLHFVQHQPTIFSPTYEMEAVVTGRSLSPYSLLFILPLAGGIYQLIKPSRESPKTISVKQGAN</sequence>
<evidence type="ECO:0000313" key="1">
    <source>
        <dbReference type="EMBL" id="MEL3917793.1"/>
    </source>
</evidence>